<protein>
    <submittedName>
        <fullName evidence="1">Uncharacterized protein</fullName>
    </submittedName>
</protein>
<keyword evidence="2" id="KW-1185">Reference proteome</keyword>
<dbReference type="Proteomes" id="UP000007844">
    <property type="component" value="Chromosome"/>
</dbReference>
<dbReference type="KEGG" id="daf:Desaf_0549"/>
<sequence length="76" mass="8737">MKLCYEDLARVAAEVRAEMAEQGKTPTGIRKKPRDPEKAALLRQMVLDKAEKYPWELVGVRRLRLPYFYLKAASGD</sequence>
<evidence type="ECO:0000313" key="1">
    <source>
        <dbReference type="EMBL" id="EGJ48902.1"/>
    </source>
</evidence>
<evidence type="ECO:0000313" key="2">
    <source>
        <dbReference type="Proteomes" id="UP000007844"/>
    </source>
</evidence>
<organism evidence="1 2">
    <name type="scientific">Desulfocurvibacter africanus subsp. africanus str. Walvis Bay</name>
    <dbReference type="NCBI Taxonomy" id="690850"/>
    <lineage>
        <taxon>Bacteria</taxon>
        <taxon>Pseudomonadati</taxon>
        <taxon>Thermodesulfobacteriota</taxon>
        <taxon>Desulfovibrionia</taxon>
        <taxon>Desulfovibrionales</taxon>
        <taxon>Desulfovibrionaceae</taxon>
        <taxon>Desulfocurvibacter</taxon>
    </lineage>
</organism>
<reference evidence="1 2" key="1">
    <citation type="journal article" date="2011" name="J. Bacteriol.">
        <title>Genome sequence of the mercury-methylating and pleomorphic Desulfovibrio africanus Strain Walvis Bay.</title>
        <authorList>
            <person name="Brown S.D."/>
            <person name="Wall J.D."/>
            <person name="Kucken A.M."/>
            <person name="Gilmour C.C."/>
            <person name="Podar M."/>
            <person name="Brandt C.C."/>
            <person name="Teshima H."/>
            <person name="Detter J.C."/>
            <person name="Han C.S."/>
            <person name="Land M.L."/>
            <person name="Lucas S."/>
            <person name="Han J."/>
            <person name="Pennacchio L."/>
            <person name="Nolan M."/>
            <person name="Pitluck S."/>
            <person name="Woyke T."/>
            <person name="Goodwin L."/>
            <person name="Palumbo A.V."/>
            <person name="Elias D.A."/>
        </authorList>
    </citation>
    <scope>NUCLEOTIDE SEQUENCE [LARGE SCALE GENOMIC DNA]</scope>
    <source>
        <strain evidence="1 2">Walvis Bay</strain>
    </source>
</reference>
<dbReference type="RefSeq" id="WP_014258743.1">
    <property type="nucleotide sequence ID" value="NC_016629.1"/>
</dbReference>
<dbReference type="AlphaFoldDB" id="F3YVU4"/>
<dbReference type="EMBL" id="CP003221">
    <property type="protein sequence ID" value="EGJ48902.1"/>
    <property type="molecule type" value="Genomic_DNA"/>
</dbReference>
<proteinExistence type="predicted"/>
<name>F3YVU4_DESAF</name>
<accession>F3YVU4</accession>
<gene>
    <name evidence="1" type="ORF">Desaf_0549</name>
</gene>
<dbReference type="HOGENOM" id="CLU_2648533_0_0_7"/>